<evidence type="ECO:0000313" key="1">
    <source>
        <dbReference type="EMBL" id="KAF9440422.1"/>
    </source>
</evidence>
<reference evidence="1" key="1">
    <citation type="submission" date="2020-11" db="EMBL/GenBank/DDBJ databases">
        <authorList>
            <consortium name="DOE Joint Genome Institute"/>
            <person name="Ahrendt S."/>
            <person name="Riley R."/>
            <person name="Andreopoulos W."/>
            <person name="Labutti K."/>
            <person name="Pangilinan J."/>
            <person name="Ruiz-Duenas F.J."/>
            <person name="Barrasa J.M."/>
            <person name="Sanchez-Garcia M."/>
            <person name="Camarero S."/>
            <person name="Miyauchi S."/>
            <person name="Serrano A."/>
            <person name="Linde D."/>
            <person name="Babiker R."/>
            <person name="Drula E."/>
            <person name="Ayuso-Fernandez I."/>
            <person name="Pacheco R."/>
            <person name="Padilla G."/>
            <person name="Ferreira P."/>
            <person name="Barriuso J."/>
            <person name="Kellner H."/>
            <person name="Castanera R."/>
            <person name="Alfaro M."/>
            <person name="Ramirez L."/>
            <person name="Pisabarro A.G."/>
            <person name="Kuo A."/>
            <person name="Tritt A."/>
            <person name="Lipzen A."/>
            <person name="He G."/>
            <person name="Yan M."/>
            <person name="Ng V."/>
            <person name="Cullen D."/>
            <person name="Martin F."/>
            <person name="Rosso M.-N."/>
            <person name="Henrissat B."/>
            <person name="Hibbett D."/>
            <person name="Martinez A.T."/>
            <person name="Grigoriev I.V."/>
        </authorList>
    </citation>
    <scope>NUCLEOTIDE SEQUENCE</scope>
    <source>
        <strain evidence="1">MF-IS2</strain>
    </source>
</reference>
<dbReference type="AlphaFoldDB" id="A0A9P6BV73"/>
<proteinExistence type="predicted"/>
<evidence type="ECO:0000313" key="2">
    <source>
        <dbReference type="Proteomes" id="UP000807342"/>
    </source>
</evidence>
<name>A0A9P6BV73_9AGAR</name>
<gene>
    <name evidence="1" type="ORF">P691DRAFT_782366</name>
</gene>
<dbReference type="EMBL" id="MU152541">
    <property type="protein sequence ID" value="KAF9440422.1"/>
    <property type="molecule type" value="Genomic_DNA"/>
</dbReference>
<dbReference type="OrthoDB" id="2930634at2759"/>
<feature type="non-terminal residue" evidence="1">
    <location>
        <position position="203"/>
    </location>
</feature>
<dbReference type="Proteomes" id="UP000807342">
    <property type="component" value="Unassembled WGS sequence"/>
</dbReference>
<accession>A0A9P6BV73</accession>
<sequence length="203" mass="22699">MLAVANMIAHEDDGMLRSHYKKGALVIPGLYSDSTKPSSFQSLTHKSRVENDPQSPILSSIRLYQCHQSGFKTLPAPSMMTGLWPIRATQFRQQASRVIVSYSYCLADRPSVLIDPTSQGAFANAHHFNINHLNQIENLNVPNNAYPEPVIERLLGKGKPTAIHDSSARAYPPLCHPDTRKTLRGRVVRWGMGDGDERILWIL</sequence>
<comment type="caution">
    <text evidence="1">The sequence shown here is derived from an EMBL/GenBank/DDBJ whole genome shotgun (WGS) entry which is preliminary data.</text>
</comment>
<keyword evidence="2" id="KW-1185">Reference proteome</keyword>
<organism evidence="1 2">
    <name type="scientific">Macrolepiota fuliginosa MF-IS2</name>
    <dbReference type="NCBI Taxonomy" id="1400762"/>
    <lineage>
        <taxon>Eukaryota</taxon>
        <taxon>Fungi</taxon>
        <taxon>Dikarya</taxon>
        <taxon>Basidiomycota</taxon>
        <taxon>Agaricomycotina</taxon>
        <taxon>Agaricomycetes</taxon>
        <taxon>Agaricomycetidae</taxon>
        <taxon>Agaricales</taxon>
        <taxon>Agaricineae</taxon>
        <taxon>Agaricaceae</taxon>
        <taxon>Macrolepiota</taxon>
    </lineage>
</organism>
<protein>
    <submittedName>
        <fullName evidence="1">Uncharacterized protein</fullName>
    </submittedName>
</protein>